<sequence length="62" mass="6640">MGQREGDNAMAAKEPVACEREDSITSHPGLPCQDTGQIVSMPQTAAQISNIITASYNMETFP</sequence>
<proteinExistence type="predicted"/>
<name>A0ABQ7W348_SOLTU</name>
<feature type="region of interest" description="Disordered" evidence="1">
    <location>
        <begin position="1"/>
        <end position="31"/>
    </location>
</feature>
<comment type="caution">
    <text evidence="2">The sequence shown here is derived from an EMBL/GenBank/DDBJ whole genome shotgun (WGS) entry which is preliminary data.</text>
</comment>
<evidence type="ECO:0000313" key="2">
    <source>
        <dbReference type="EMBL" id="KAH0774420.1"/>
    </source>
</evidence>
<dbReference type="Proteomes" id="UP000826656">
    <property type="component" value="Unassembled WGS sequence"/>
</dbReference>
<accession>A0ABQ7W348</accession>
<evidence type="ECO:0000256" key="1">
    <source>
        <dbReference type="SAM" id="MobiDB-lite"/>
    </source>
</evidence>
<organism evidence="2 3">
    <name type="scientific">Solanum tuberosum</name>
    <name type="common">Potato</name>
    <dbReference type="NCBI Taxonomy" id="4113"/>
    <lineage>
        <taxon>Eukaryota</taxon>
        <taxon>Viridiplantae</taxon>
        <taxon>Streptophyta</taxon>
        <taxon>Embryophyta</taxon>
        <taxon>Tracheophyta</taxon>
        <taxon>Spermatophyta</taxon>
        <taxon>Magnoliopsida</taxon>
        <taxon>eudicotyledons</taxon>
        <taxon>Gunneridae</taxon>
        <taxon>Pentapetalae</taxon>
        <taxon>asterids</taxon>
        <taxon>lamiids</taxon>
        <taxon>Solanales</taxon>
        <taxon>Solanaceae</taxon>
        <taxon>Solanoideae</taxon>
        <taxon>Solaneae</taxon>
        <taxon>Solanum</taxon>
    </lineage>
</organism>
<dbReference type="EMBL" id="JAIVGD010000005">
    <property type="protein sequence ID" value="KAH0774420.1"/>
    <property type="molecule type" value="Genomic_DNA"/>
</dbReference>
<protein>
    <submittedName>
        <fullName evidence="2">Uncharacterized protein</fullName>
    </submittedName>
</protein>
<reference evidence="2 3" key="1">
    <citation type="journal article" date="2021" name="bioRxiv">
        <title>Chromosome-scale and haplotype-resolved genome assembly of a tetraploid potato cultivar.</title>
        <authorList>
            <person name="Sun H."/>
            <person name="Jiao W.-B."/>
            <person name="Krause K."/>
            <person name="Campoy J.A."/>
            <person name="Goel M."/>
            <person name="Folz-Donahue K."/>
            <person name="Kukat C."/>
            <person name="Huettel B."/>
            <person name="Schneeberger K."/>
        </authorList>
    </citation>
    <scope>NUCLEOTIDE SEQUENCE [LARGE SCALE GENOMIC DNA]</scope>
    <source>
        <strain evidence="2">SolTubOtavaFocal</strain>
        <tissue evidence="2">Leaves</tissue>
    </source>
</reference>
<evidence type="ECO:0000313" key="3">
    <source>
        <dbReference type="Proteomes" id="UP000826656"/>
    </source>
</evidence>
<keyword evidence="3" id="KW-1185">Reference proteome</keyword>
<gene>
    <name evidence="2" type="ORF">KY290_011557</name>
</gene>